<evidence type="ECO:0000256" key="3">
    <source>
        <dbReference type="ARBA" id="ARBA00022771"/>
    </source>
</evidence>
<comment type="caution">
    <text evidence="9">The sequence shown here is derived from an EMBL/GenBank/DDBJ whole genome shotgun (WGS) entry which is preliminary data.</text>
</comment>
<dbReference type="PANTHER" id="PTHR45801">
    <property type="entry name" value="OS07G0101800 PROTEIN"/>
    <property type="match status" value="1"/>
</dbReference>
<protein>
    <submittedName>
        <fullName evidence="9">Uncharacterized protein</fullName>
    </submittedName>
</protein>
<evidence type="ECO:0000256" key="8">
    <source>
        <dbReference type="SAM" id="MobiDB-lite"/>
    </source>
</evidence>
<feature type="compositionally biased region" description="Polar residues" evidence="8">
    <location>
        <begin position="111"/>
        <end position="125"/>
    </location>
</feature>
<keyword evidence="10" id="KW-1185">Reference proteome</keyword>
<dbReference type="PANTHER" id="PTHR45801:SF5">
    <property type="entry name" value="OS05G0286100 PROTEIN"/>
    <property type="match status" value="1"/>
</dbReference>
<name>A0A6A2ZMQ4_HIBSY</name>
<keyword evidence="6" id="KW-0804">Transcription</keyword>
<evidence type="ECO:0000256" key="1">
    <source>
        <dbReference type="ARBA" id="ARBA00004123"/>
    </source>
</evidence>
<evidence type="ECO:0000256" key="6">
    <source>
        <dbReference type="ARBA" id="ARBA00023163"/>
    </source>
</evidence>
<evidence type="ECO:0000313" key="10">
    <source>
        <dbReference type="Proteomes" id="UP000436088"/>
    </source>
</evidence>
<keyword evidence="7" id="KW-0539">Nucleus</keyword>
<proteinExistence type="predicted"/>
<dbReference type="GO" id="GO:0008270">
    <property type="term" value="F:zinc ion binding"/>
    <property type="evidence" value="ECO:0007669"/>
    <property type="project" value="UniProtKB-KW"/>
</dbReference>
<sequence length="153" mass="16642">MWNPKAQPQHADHGNSVQLKPLGGHMNVHRRDRARLHQMQPAKDALTINQTSSIHLPSLSVHSPSTSISMSPYPSVNLMAAATTAAPSIQFPVTLPGLSNSSFLRYSTKTEPSTLSADHNLNDGNSTGGIKFRETSIEELDLELRLGHRPTTS</sequence>
<feature type="region of interest" description="Disordered" evidence="8">
    <location>
        <begin position="1"/>
        <end position="23"/>
    </location>
</feature>
<organism evidence="9 10">
    <name type="scientific">Hibiscus syriacus</name>
    <name type="common">Rose of Sharon</name>
    <dbReference type="NCBI Taxonomy" id="106335"/>
    <lineage>
        <taxon>Eukaryota</taxon>
        <taxon>Viridiplantae</taxon>
        <taxon>Streptophyta</taxon>
        <taxon>Embryophyta</taxon>
        <taxon>Tracheophyta</taxon>
        <taxon>Spermatophyta</taxon>
        <taxon>Magnoliopsida</taxon>
        <taxon>eudicotyledons</taxon>
        <taxon>Gunneridae</taxon>
        <taxon>Pentapetalae</taxon>
        <taxon>rosids</taxon>
        <taxon>malvids</taxon>
        <taxon>Malvales</taxon>
        <taxon>Malvaceae</taxon>
        <taxon>Malvoideae</taxon>
        <taxon>Hibiscus</taxon>
    </lineage>
</organism>
<dbReference type="AlphaFoldDB" id="A0A6A2ZMQ4"/>
<evidence type="ECO:0000313" key="9">
    <source>
        <dbReference type="EMBL" id="KAE8693148.1"/>
    </source>
</evidence>
<gene>
    <name evidence="9" type="ORF">F3Y22_tig00110818pilonHSYRG00011</name>
</gene>
<dbReference type="EMBL" id="VEPZ02001123">
    <property type="protein sequence ID" value="KAE8693148.1"/>
    <property type="molecule type" value="Genomic_DNA"/>
</dbReference>
<evidence type="ECO:0000256" key="4">
    <source>
        <dbReference type="ARBA" id="ARBA00022833"/>
    </source>
</evidence>
<evidence type="ECO:0000256" key="2">
    <source>
        <dbReference type="ARBA" id="ARBA00022723"/>
    </source>
</evidence>
<keyword evidence="2" id="KW-0479">Metal-binding</keyword>
<evidence type="ECO:0000256" key="7">
    <source>
        <dbReference type="ARBA" id="ARBA00023242"/>
    </source>
</evidence>
<accession>A0A6A2ZMQ4</accession>
<evidence type="ECO:0000256" key="5">
    <source>
        <dbReference type="ARBA" id="ARBA00023015"/>
    </source>
</evidence>
<dbReference type="GO" id="GO:0005634">
    <property type="term" value="C:nucleus"/>
    <property type="evidence" value="ECO:0007669"/>
    <property type="project" value="UniProtKB-SubCell"/>
</dbReference>
<dbReference type="Proteomes" id="UP000436088">
    <property type="component" value="Unassembled WGS sequence"/>
</dbReference>
<comment type="subcellular location">
    <subcellularLocation>
        <location evidence="1">Nucleus</location>
    </subcellularLocation>
</comment>
<keyword evidence="3" id="KW-0863">Zinc-finger</keyword>
<feature type="region of interest" description="Disordered" evidence="8">
    <location>
        <begin position="111"/>
        <end position="130"/>
    </location>
</feature>
<keyword evidence="4" id="KW-0862">Zinc</keyword>
<dbReference type="InterPro" id="IPR052426">
    <property type="entry name" value="Plant_dev_regulator"/>
</dbReference>
<reference evidence="9" key="1">
    <citation type="submission" date="2019-09" db="EMBL/GenBank/DDBJ databases">
        <title>Draft genome information of white flower Hibiscus syriacus.</title>
        <authorList>
            <person name="Kim Y.-M."/>
        </authorList>
    </citation>
    <scope>NUCLEOTIDE SEQUENCE [LARGE SCALE GENOMIC DNA]</scope>
    <source>
        <strain evidence="9">YM2019G1</strain>
    </source>
</reference>
<keyword evidence="5" id="KW-0805">Transcription regulation</keyword>